<dbReference type="AlphaFoldDB" id="X1PXF6"/>
<organism evidence="1">
    <name type="scientific">marine sediment metagenome</name>
    <dbReference type="NCBI Taxonomy" id="412755"/>
    <lineage>
        <taxon>unclassified sequences</taxon>
        <taxon>metagenomes</taxon>
        <taxon>ecological metagenomes</taxon>
    </lineage>
</organism>
<dbReference type="Gene3D" id="3.40.50.150">
    <property type="entry name" value="Vaccinia Virus protein VP39"/>
    <property type="match status" value="1"/>
</dbReference>
<comment type="caution">
    <text evidence="1">The sequence shown here is derived from an EMBL/GenBank/DDBJ whole genome shotgun (WGS) entry which is preliminary data.</text>
</comment>
<evidence type="ECO:0008006" key="2">
    <source>
        <dbReference type="Google" id="ProtNLM"/>
    </source>
</evidence>
<gene>
    <name evidence="1" type="ORF">S06H3_42052</name>
</gene>
<dbReference type="InterPro" id="IPR029063">
    <property type="entry name" value="SAM-dependent_MTases_sf"/>
</dbReference>
<name>X1PXF6_9ZZZZ</name>
<protein>
    <recommendedName>
        <fullName evidence="2">Methyltransferase type 11 domain-containing protein</fullName>
    </recommendedName>
</protein>
<reference evidence="1" key="1">
    <citation type="journal article" date="2014" name="Front. Microbiol.">
        <title>High frequency of phylogenetically diverse reductive dehalogenase-homologous genes in deep subseafloor sedimentary metagenomes.</title>
        <authorList>
            <person name="Kawai M."/>
            <person name="Futagami T."/>
            <person name="Toyoda A."/>
            <person name="Takaki Y."/>
            <person name="Nishi S."/>
            <person name="Hori S."/>
            <person name="Arai W."/>
            <person name="Tsubouchi T."/>
            <person name="Morono Y."/>
            <person name="Uchiyama I."/>
            <person name="Ito T."/>
            <person name="Fujiyama A."/>
            <person name="Inagaki F."/>
            <person name="Takami H."/>
        </authorList>
    </citation>
    <scope>NUCLEOTIDE SEQUENCE</scope>
    <source>
        <strain evidence="1">Expedition CK06-06</strain>
    </source>
</reference>
<proteinExistence type="predicted"/>
<sequence>MRQREKIVSLAGGRVLEIGIGSGLNLPFYDPAKVQHVWGLDPSMELWALAE</sequence>
<accession>X1PXF6</accession>
<evidence type="ECO:0000313" key="1">
    <source>
        <dbReference type="EMBL" id="GAI35639.1"/>
    </source>
</evidence>
<feature type="non-terminal residue" evidence="1">
    <location>
        <position position="51"/>
    </location>
</feature>
<dbReference type="EMBL" id="BARV01025973">
    <property type="protein sequence ID" value="GAI35639.1"/>
    <property type="molecule type" value="Genomic_DNA"/>
</dbReference>
<dbReference type="SUPFAM" id="SSF53335">
    <property type="entry name" value="S-adenosyl-L-methionine-dependent methyltransferases"/>
    <property type="match status" value="1"/>
</dbReference>